<proteinExistence type="predicted"/>
<keyword evidence="3" id="KW-1185">Reference proteome</keyword>
<name>A0AAV3QBM8_LITER</name>
<reference evidence="2 3" key="1">
    <citation type="submission" date="2024-01" db="EMBL/GenBank/DDBJ databases">
        <title>The complete chloroplast genome sequence of Lithospermum erythrorhizon: insights into the phylogenetic relationship among Boraginaceae species and the maternal lineages of purple gromwells.</title>
        <authorList>
            <person name="Okada T."/>
            <person name="Watanabe K."/>
        </authorList>
    </citation>
    <scope>NUCLEOTIDE SEQUENCE [LARGE SCALE GENOMIC DNA]</scope>
</reference>
<dbReference type="EMBL" id="BAABME010004094">
    <property type="protein sequence ID" value="GAA0161154.1"/>
    <property type="molecule type" value="Genomic_DNA"/>
</dbReference>
<dbReference type="AlphaFoldDB" id="A0AAV3QBM8"/>
<evidence type="ECO:0000313" key="3">
    <source>
        <dbReference type="Proteomes" id="UP001454036"/>
    </source>
</evidence>
<organism evidence="2 3">
    <name type="scientific">Lithospermum erythrorhizon</name>
    <name type="common">Purple gromwell</name>
    <name type="synonym">Lithospermum officinale var. erythrorhizon</name>
    <dbReference type="NCBI Taxonomy" id="34254"/>
    <lineage>
        <taxon>Eukaryota</taxon>
        <taxon>Viridiplantae</taxon>
        <taxon>Streptophyta</taxon>
        <taxon>Embryophyta</taxon>
        <taxon>Tracheophyta</taxon>
        <taxon>Spermatophyta</taxon>
        <taxon>Magnoliopsida</taxon>
        <taxon>eudicotyledons</taxon>
        <taxon>Gunneridae</taxon>
        <taxon>Pentapetalae</taxon>
        <taxon>asterids</taxon>
        <taxon>lamiids</taxon>
        <taxon>Boraginales</taxon>
        <taxon>Boraginaceae</taxon>
        <taxon>Boraginoideae</taxon>
        <taxon>Lithospermeae</taxon>
        <taxon>Lithospermum</taxon>
    </lineage>
</organism>
<evidence type="ECO:0000313" key="2">
    <source>
        <dbReference type="EMBL" id="GAA0161154.1"/>
    </source>
</evidence>
<accession>A0AAV3QBM8</accession>
<feature type="region of interest" description="Disordered" evidence="1">
    <location>
        <begin position="64"/>
        <end position="98"/>
    </location>
</feature>
<comment type="caution">
    <text evidence="2">The sequence shown here is derived from an EMBL/GenBank/DDBJ whole genome shotgun (WGS) entry which is preliminary data.</text>
</comment>
<evidence type="ECO:0000256" key="1">
    <source>
        <dbReference type="SAM" id="MobiDB-lite"/>
    </source>
</evidence>
<dbReference type="Proteomes" id="UP001454036">
    <property type="component" value="Unassembled WGS sequence"/>
</dbReference>
<protein>
    <submittedName>
        <fullName evidence="2">Uncharacterized protein</fullName>
    </submittedName>
</protein>
<sequence length="123" mass="13467">MWGREQVTPHQRIRRSLKVKRGKPCIPQVLKGDATLGVEDANSMHVHPNDVQPVHARDMRPLVERGSIGNQNPVDGDCLARPTETAPALPCPPDSGLNVAPVSAQNRVVEGGNAIRRRGRMKM</sequence>
<gene>
    <name evidence="2" type="ORF">LIER_17533</name>
</gene>